<dbReference type="EMBL" id="QAID01000035">
    <property type="protein sequence ID" value="MDN4578038.1"/>
    <property type="molecule type" value="Genomic_DNA"/>
</dbReference>
<protein>
    <recommendedName>
        <fullName evidence="6">Secreted protein</fullName>
    </recommendedName>
</protein>
<name>A0AAW7MLR8_9BURK</name>
<reference evidence="2" key="1">
    <citation type="submission" date="2018-04" db="EMBL/GenBank/DDBJ databases">
        <authorList>
            <person name="Jy Z."/>
        </authorList>
    </citation>
    <scope>NUCLEOTIDE SEQUENCE</scope>
    <source>
        <strain evidence="3">AS13</strain>
        <strain evidence="2">LA18</strain>
    </source>
</reference>
<evidence type="ECO:0000313" key="2">
    <source>
        <dbReference type="EMBL" id="MDN4573495.1"/>
    </source>
</evidence>
<dbReference type="Proteomes" id="UP001172788">
    <property type="component" value="Unassembled WGS sequence"/>
</dbReference>
<dbReference type="AlphaFoldDB" id="A0AAW7MLR8"/>
<feature type="signal peptide" evidence="1">
    <location>
        <begin position="1"/>
        <end position="34"/>
    </location>
</feature>
<evidence type="ECO:0000313" key="5">
    <source>
        <dbReference type="Proteomes" id="UP001172791"/>
    </source>
</evidence>
<keyword evidence="4" id="KW-1185">Reference proteome</keyword>
<accession>A0AAW7MLR8</accession>
<dbReference type="EMBL" id="QAIC01000037">
    <property type="protein sequence ID" value="MDN4573495.1"/>
    <property type="molecule type" value="Genomic_DNA"/>
</dbReference>
<evidence type="ECO:0000313" key="4">
    <source>
        <dbReference type="Proteomes" id="UP001172788"/>
    </source>
</evidence>
<sequence length="173" mass="16894">MNQMTQFSLVHAGSVLATMMVALTPALLPGRAHAEPATPGDLVIERNIGPEVAYRGLPREQNPIGIAVPAFPTGPFNTAMGAVNQVMDSELTGRASVGLVTGAVRSGIDPVMGVLVGNARGGNALNTSNGVGGGFSAGVGGGGGIGSIGTLVPSVINSALAPLTSIGAAGAAK</sequence>
<keyword evidence="1" id="KW-0732">Signal</keyword>
<dbReference type="Proteomes" id="UP001172791">
    <property type="component" value="Unassembled WGS sequence"/>
</dbReference>
<gene>
    <name evidence="2" type="ORF">DBA34_09515</name>
    <name evidence="3" type="ORF">DBB29_07900</name>
</gene>
<feature type="chain" id="PRO_5043790361" description="Secreted protein" evidence="1">
    <location>
        <begin position="35"/>
        <end position="173"/>
    </location>
</feature>
<evidence type="ECO:0008006" key="6">
    <source>
        <dbReference type="Google" id="ProtNLM"/>
    </source>
</evidence>
<organism evidence="2 5">
    <name type="scientific">Pandoraea cepalis</name>
    <dbReference type="NCBI Taxonomy" id="2508294"/>
    <lineage>
        <taxon>Bacteria</taxon>
        <taxon>Pseudomonadati</taxon>
        <taxon>Pseudomonadota</taxon>
        <taxon>Betaproteobacteria</taxon>
        <taxon>Burkholderiales</taxon>
        <taxon>Burkholderiaceae</taxon>
        <taxon>Pandoraea</taxon>
    </lineage>
</organism>
<evidence type="ECO:0000256" key="1">
    <source>
        <dbReference type="SAM" id="SignalP"/>
    </source>
</evidence>
<evidence type="ECO:0000313" key="3">
    <source>
        <dbReference type="EMBL" id="MDN4578038.1"/>
    </source>
</evidence>
<comment type="caution">
    <text evidence="2">The sequence shown here is derived from an EMBL/GenBank/DDBJ whole genome shotgun (WGS) entry which is preliminary data.</text>
</comment>
<proteinExistence type="predicted"/>